<dbReference type="InterPro" id="IPR011254">
    <property type="entry name" value="Prismane-like_sf"/>
</dbReference>
<accession>X0Z6V1</accession>
<gene>
    <name evidence="4" type="ORF">S01H4_17835</name>
</gene>
<evidence type="ECO:0000256" key="1">
    <source>
        <dbReference type="ARBA" id="ARBA00022723"/>
    </source>
</evidence>
<dbReference type="GO" id="GO:0050418">
    <property type="term" value="F:hydroxylamine reductase activity"/>
    <property type="evidence" value="ECO:0007669"/>
    <property type="project" value="TreeGrafter"/>
</dbReference>
<dbReference type="AlphaFoldDB" id="X0Z6V1"/>
<evidence type="ECO:0000313" key="4">
    <source>
        <dbReference type="EMBL" id="GAG65055.1"/>
    </source>
</evidence>
<dbReference type="EMBL" id="BART01007877">
    <property type="protein sequence ID" value="GAG65055.1"/>
    <property type="molecule type" value="Genomic_DNA"/>
</dbReference>
<keyword evidence="3" id="KW-0411">Iron-sulfur</keyword>
<name>X0Z6V1_9ZZZZ</name>
<reference evidence="4" key="1">
    <citation type="journal article" date="2014" name="Front. Microbiol.">
        <title>High frequency of phylogenetically diverse reductive dehalogenase-homologous genes in deep subseafloor sedimentary metagenomes.</title>
        <authorList>
            <person name="Kawai M."/>
            <person name="Futagami T."/>
            <person name="Toyoda A."/>
            <person name="Takaki Y."/>
            <person name="Nishi S."/>
            <person name="Hori S."/>
            <person name="Arai W."/>
            <person name="Tsubouchi T."/>
            <person name="Morono Y."/>
            <person name="Uchiyama I."/>
            <person name="Ito T."/>
            <person name="Fujiyama A."/>
            <person name="Inagaki F."/>
            <person name="Takami H."/>
        </authorList>
    </citation>
    <scope>NUCLEOTIDE SEQUENCE</scope>
    <source>
        <strain evidence="4">Expedition CK06-06</strain>
    </source>
</reference>
<keyword evidence="2" id="KW-0408">Iron</keyword>
<evidence type="ECO:0000256" key="3">
    <source>
        <dbReference type="ARBA" id="ARBA00023014"/>
    </source>
</evidence>
<comment type="caution">
    <text evidence="4">The sequence shown here is derived from an EMBL/GenBank/DDBJ whole genome shotgun (WGS) entry which is preliminary data.</text>
</comment>
<dbReference type="GO" id="GO:0004601">
    <property type="term" value="F:peroxidase activity"/>
    <property type="evidence" value="ECO:0007669"/>
    <property type="project" value="TreeGrafter"/>
</dbReference>
<dbReference type="Pfam" id="PF03063">
    <property type="entry name" value="Prismane"/>
    <property type="match status" value="1"/>
</dbReference>
<dbReference type="GO" id="GO:0042542">
    <property type="term" value="P:response to hydrogen peroxide"/>
    <property type="evidence" value="ECO:0007669"/>
    <property type="project" value="TreeGrafter"/>
</dbReference>
<dbReference type="SUPFAM" id="SSF56821">
    <property type="entry name" value="Prismane protein-like"/>
    <property type="match status" value="1"/>
</dbReference>
<dbReference type="InterPro" id="IPR004137">
    <property type="entry name" value="HCP/CODH"/>
</dbReference>
<dbReference type="FunFam" id="3.40.50.2030:FF:000003">
    <property type="entry name" value="Carbon monoxide dehydrogenase"/>
    <property type="match status" value="1"/>
</dbReference>
<dbReference type="GO" id="GO:0046872">
    <property type="term" value="F:metal ion binding"/>
    <property type="evidence" value="ECO:0007669"/>
    <property type="project" value="UniProtKB-KW"/>
</dbReference>
<sequence length="313" mass="33362">MISKKDKSLILKYARKYKLKKVILFGSSKDRIDAKDIDIAIIGIAPELFFDFYWEVYRDLSKPVDIAKEIVKTAVENFPNRVPEKVMIPDKPVKLVAGFSVEAILKALGGTPQPLIDAIVAGKIRGAAGVVGCNNPKIPHDYGHVEQVKELIKNNILVVTTGCNAIATAKAGLMLPEAAELAGDGLKEICKALGIPPVLHMGSCVDNSRILVLLAALANALKVDISDLPVAGSAPEWMSEKAVSIGVYVLSSGIFTVLGTVPPVLGSLAVTTLLTKDIEGVVGANFAVEPDPKKGAQLMIDHIEKKRKALGLS</sequence>
<evidence type="ECO:0000256" key="2">
    <source>
        <dbReference type="ARBA" id="ARBA00023004"/>
    </source>
</evidence>
<dbReference type="PANTHER" id="PTHR30109">
    <property type="entry name" value="HYDROXYLAMINE REDUCTASE"/>
    <property type="match status" value="1"/>
</dbReference>
<dbReference type="GO" id="GO:0051536">
    <property type="term" value="F:iron-sulfur cluster binding"/>
    <property type="evidence" value="ECO:0007669"/>
    <property type="project" value="UniProtKB-KW"/>
</dbReference>
<dbReference type="InterPro" id="IPR016099">
    <property type="entry name" value="Prismane-like_a/b-sand"/>
</dbReference>
<evidence type="ECO:0008006" key="5">
    <source>
        <dbReference type="Google" id="ProtNLM"/>
    </source>
</evidence>
<organism evidence="4">
    <name type="scientific">marine sediment metagenome</name>
    <dbReference type="NCBI Taxonomy" id="412755"/>
    <lineage>
        <taxon>unclassified sequences</taxon>
        <taxon>metagenomes</taxon>
        <taxon>ecological metagenomes</taxon>
    </lineage>
</organism>
<dbReference type="PANTHER" id="PTHR30109:SF4">
    <property type="entry name" value="CARBON MONOXIDE DEHYDROGENASE"/>
    <property type="match status" value="1"/>
</dbReference>
<keyword evidence="1" id="KW-0479">Metal-binding</keyword>
<proteinExistence type="predicted"/>
<protein>
    <recommendedName>
        <fullName evidence="5">Carbon monoxide dehydrogenase</fullName>
    </recommendedName>
</protein>
<dbReference type="Gene3D" id="3.40.50.2030">
    <property type="match status" value="2"/>
</dbReference>